<keyword evidence="2" id="KW-1133">Transmembrane helix</keyword>
<keyword evidence="4" id="KW-1185">Reference proteome</keyword>
<accession>A0ABS7D5I3</accession>
<feature type="compositionally biased region" description="Polar residues" evidence="1">
    <location>
        <begin position="156"/>
        <end position="175"/>
    </location>
</feature>
<sequence>MISGTHHTLNEFIEGFSSKEVDSSAIVIMEGGAGLSIPVNPNVILARMTQIRQYLKRSRLIVQLDPSLQNDIEFIRSMVNLGIHDLHFTLEFRNEELMNWIKEKKTTRDYYHILGKKKRNFLFRRNANAPEPGNNEEEPPIVPPAPVESLTRPAPASNQRQPGRTQTSGSRSSASPAPERLRDNDNNEPSLPIPETSSNSSSPRRAATGNHLPLIIGISGVGGEEDVGAAAFLIAGGLVDLGWRPLVCGDDRPEISSLEQVALDGEKDDPAAKMFEYEGVTFFRRGCSWDISELMTSEFSHIILWLDIHQERKGMSGLELWWNAQVPILVGNGAMWKYELLKEKLSTLNHYERKRCLLLLENGHQEVLNKLKKDFQEVQASLIPVHNDPLYPDKAAVEWVMGLLAVNKKIFRKPVILWIVVGSVLFITLILIAIGLSIVPESGN</sequence>
<dbReference type="Proteomes" id="UP000812277">
    <property type="component" value="Unassembled WGS sequence"/>
</dbReference>
<comment type="caution">
    <text evidence="3">The sequence shown here is derived from an EMBL/GenBank/DDBJ whole genome shotgun (WGS) entry which is preliminary data.</text>
</comment>
<evidence type="ECO:0000256" key="1">
    <source>
        <dbReference type="SAM" id="MobiDB-lite"/>
    </source>
</evidence>
<protein>
    <submittedName>
        <fullName evidence="3">Uncharacterized protein</fullName>
    </submittedName>
</protein>
<evidence type="ECO:0000313" key="3">
    <source>
        <dbReference type="EMBL" id="MBW7475205.1"/>
    </source>
</evidence>
<feature type="transmembrane region" description="Helical" evidence="2">
    <location>
        <begin position="415"/>
        <end position="439"/>
    </location>
</feature>
<name>A0ABS7D5I3_9BACL</name>
<organism evidence="3 4">
    <name type="scientific">Paenibacillus oenotherae</name>
    <dbReference type="NCBI Taxonomy" id="1435645"/>
    <lineage>
        <taxon>Bacteria</taxon>
        <taxon>Bacillati</taxon>
        <taxon>Bacillota</taxon>
        <taxon>Bacilli</taxon>
        <taxon>Bacillales</taxon>
        <taxon>Paenibacillaceae</taxon>
        <taxon>Paenibacillus</taxon>
    </lineage>
</organism>
<proteinExistence type="predicted"/>
<dbReference type="EMBL" id="JAHZIJ010000006">
    <property type="protein sequence ID" value="MBW7475205.1"/>
    <property type="molecule type" value="Genomic_DNA"/>
</dbReference>
<reference evidence="3 4" key="1">
    <citation type="submission" date="2021-07" db="EMBL/GenBank/DDBJ databases">
        <title>Paenibacillus radiodurans sp. nov., isolated from the southeastern edge of Tengger Desert.</title>
        <authorList>
            <person name="Zhang G."/>
        </authorList>
    </citation>
    <scope>NUCLEOTIDE SEQUENCE [LARGE SCALE GENOMIC DNA]</scope>
    <source>
        <strain evidence="3 4">DT7-4</strain>
    </source>
</reference>
<gene>
    <name evidence="3" type="ORF">K0T92_10640</name>
</gene>
<evidence type="ECO:0000313" key="4">
    <source>
        <dbReference type="Proteomes" id="UP000812277"/>
    </source>
</evidence>
<dbReference type="RefSeq" id="WP_219872456.1">
    <property type="nucleotide sequence ID" value="NZ_JAHZIJ010000006.1"/>
</dbReference>
<keyword evidence="2" id="KW-0472">Membrane</keyword>
<keyword evidence="2" id="KW-0812">Transmembrane</keyword>
<feature type="region of interest" description="Disordered" evidence="1">
    <location>
        <begin position="126"/>
        <end position="206"/>
    </location>
</feature>
<evidence type="ECO:0000256" key="2">
    <source>
        <dbReference type="SAM" id="Phobius"/>
    </source>
</evidence>